<dbReference type="PANTHER" id="PTHR43252:SF4">
    <property type="entry name" value="TRANSCRIPTIONAL REGULATORY PROTEIN"/>
    <property type="match status" value="1"/>
</dbReference>
<dbReference type="Gene3D" id="1.10.10.10">
    <property type="entry name" value="Winged helix-like DNA-binding domain superfamily/Winged helix DNA-binding domain"/>
    <property type="match status" value="1"/>
</dbReference>
<sequence>MALSHAIMTALIEDEMSGYELAKAFDASLGFFWHASHQQIYQELRKLADKGWLCQRRVSQRGKPDKQLYALTAAGRDVLDDWVFATSRVRESKDDLLVKLYNLSDNNLPHLRAELEARREHMMGRLFLYERIRRRHYADPDTLPLRRKGVYLALLAGIRHGEQYLAWCDESLRLLADVQSPVA</sequence>
<evidence type="ECO:0000313" key="3">
    <source>
        <dbReference type="EMBL" id="TCO78417.1"/>
    </source>
</evidence>
<keyword evidence="4" id="KW-1185">Reference proteome</keyword>
<feature type="domain" description="Transcription regulator PadR C-terminal" evidence="2">
    <location>
        <begin position="93"/>
        <end position="175"/>
    </location>
</feature>
<evidence type="ECO:0000259" key="2">
    <source>
        <dbReference type="Pfam" id="PF10400"/>
    </source>
</evidence>
<comment type="caution">
    <text evidence="3">The sequence shown here is derived from an EMBL/GenBank/DDBJ whole genome shotgun (WGS) entry which is preliminary data.</text>
</comment>
<organism evidence="3 4">
    <name type="scientific">Chromatocurvus halotolerans</name>
    <dbReference type="NCBI Taxonomy" id="1132028"/>
    <lineage>
        <taxon>Bacteria</taxon>
        <taxon>Pseudomonadati</taxon>
        <taxon>Pseudomonadota</taxon>
        <taxon>Gammaproteobacteria</taxon>
        <taxon>Cellvibrionales</taxon>
        <taxon>Halieaceae</taxon>
        <taxon>Chromatocurvus</taxon>
    </lineage>
</organism>
<dbReference type="Pfam" id="PF03551">
    <property type="entry name" value="PadR"/>
    <property type="match status" value="1"/>
</dbReference>
<dbReference type="AlphaFoldDB" id="A0A4R2KZQ5"/>
<evidence type="ECO:0000259" key="1">
    <source>
        <dbReference type="Pfam" id="PF03551"/>
    </source>
</evidence>
<dbReference type="Gene3D" id="6.10.140.190">
    <property type="match status" value="1"/>
</dbReference>
<dbReference type="PANTHER" id="PTHR43252">
    <property type="entry name" value="TRANSCRIPTIONAL REGULATOR YQJI"/>
    <property type="match status" value="1"/>
</dbReference>
<proteinExistence type="predicted"/>
<reference evidence="3 4" key="1">
    <citation type="submission" date="2019-03" db="EMBL/GenBank/DDBJ databases">
        <title>Genomic Encyclopedia of Type Strains, Phase IV (KMG-IV): sequencing the most valuable type-strain genomes for metagenomic binning, comparative biology and taxonomic classification.</title>
        <authorList>
            <person name="Goeker M."/>
        </authorList>
    </citation>
    <scope>NUCLEOTIDE SEQUENCE [LARGE SCALE GENOMIC DNA]</scope>
    <source>
        <strain evidence="3 4">DSM 23344</strain>
    </source>
</reference>
<name>A0A4R2KZQ5_9GAMM</name>
<dbReference type="Pfam" id="PF10400">
    <property type="entry name" value="Vir_act_alpha_C"/>
    <property type="match status" value="1"/>
</dbReference>
<protein>
    <submittedName>
        <fullName evidence="3">PadR family transcriptional regulator</fullName>
    </submittedName>
</protein>
<dbReference type="RefSeq" id="WP_117316533.1">
    <property type="nucleotide sequence ID" value="NZ_QQSW01000006.1"/>
</dbReference>
<dbReference type="InterPro" id="IPR036390">
    <property type="entry name" value="WH_DNA-bd_sf"/>
</dbReference>
<dbReference type="OrthoDB" id="3186544at2"/>
<dbReference type="EMBL" id="SLWX01000001">
    <property type="protein sequence ID" value="TCO78417.1"/>
    <property type="molecule type" value="Genomic_DNA"/>
</dbReference>
<dbReference type="InterPro" id="IPR018309">
    <property type="entry name" value="Tscrpt_reg_PadR_C"/>
</dbReference>
<dbReference type="InterPro" id="IPR036388">
    <property type="entry name" value="WH-like_DNA-bd_sf"/>
</dbReference>
<gene>
    <name evidence="3" type="ORF">EV688_101234</name>
</gene>
<feature type="domain" description="Transcription regulator PadR N-terminal" evidence="1">
    <location>
        <begin position="8"/>
        <end position="80"/>
    </location>
</feature>
<accession>A0A4R2KZQ5</accession>
<dbReference type="SUPFAM" id="SSF46785">
    <property type="entry name" value="Winged helix' DNA-binding domain"/>
    <property type="match status" value="1"/>
</dbReference>
<dbReference type="Proteomes" id="UP000294980">
    <property type="component" value="Unassembled WGS sequence"/>
</dbReference>
<dbReference type="InterPro" id="IPR005149">
    <property type="entry name" value="Tscrpt_reg_PadR_N"/>
</dbReference>
<evidence type="ECO:0000313" key="4">
    <source>
        <dbReference type="Proteomes" id="UP000294980"/>
    </source>
</evidence>